<dbReference type="SUPFAM" id="SSF56059">
    <property type="entry name" value="Glutathione synthetase ATP-binding domain-like"/>
    <property type="match status" value="1"/>
</dbReference>
<dbReference type="PANTHER" id="PTHR37018:SF1">
    <property type="entry name" value="CULTURE SPECIFIC PROTEIN, PUTATIVE (AFU_ORTHOLOGUE AFUA_2G00130)-RELATED"/>
    <property type="match status" value="1"/>
</dbReference>
<organism evidence="5 6">
    <name type="scientific">Xylanibacillus composti</name>
    <dbReference type="NCBI Taxonomy" id="1572762"/>
    <lineage>
        <taxon>Bacteria</taxon>
        <taxon>Bacillati</taxon>
        <taxon>Bacillota</taxon>
        <taxon>Bacilli</taxon>
        <taxon>Bacillales</taxon>
        <taxon>Paenibacillaceae</taxon>
        <taxon>Xylanibacillus</taxon>
    </lineage>
</organism>
<evidence type="ECO:0000313" key="5">
    <source>
        <dbReference type="EMBL" id="GIQ67222.1"/>
    </source>
</evidence>
<dbReference type="Gene3D" id="3.30.470.20">
    <property type="entry name" value="ATP-grasp fold, B domain"/>
    <property type="match status" value="1"/>
</dbReference>
<evidence type="ECO:0000256" key="1">
    <source>
        <dbReference type="ARBA" id="ARBA00022741"/>
    </source>
</evidence>
<dbReference type="InterPro" id="IPR003135">
    <property type="entry name" value="ATP-grasp_carboxylate-amine"/>
</dbReference>
<dbReference type="GO" id="GO:0046872">
    <property type="term" value="F:metal ion binding"/>
    <property type="evidence" value="ECO:0007669"/>
    <property type="project" value="InterPro"/>
</dbReference>
<comment type="caution">
    <text evidence="5">The sequence shown here is derived from an EMBL/GenBank/DDBJ whole genome shotgun (WGS) entry which is preliminary data.</text>
</comment>
<dbReference type="GO" id="GO:0005524">
    <property type="term" value="F:ATP binding"/>
    <property type="evidence" value="ECO:0007669"/>
    <property type="project" value="UniProtKB-UniRule"/>
</dbReference>
<dbReference type="InterPro" id="IPR053269">
    <property type="entry name" value="Asp-Met_ligase"/>
</dbReference>
<reference evidence="5" key="1">
    <citation type="submission" date="2021-04" db="EMBL/GenBank/DDBJ databases">
        <title>Draft genome sequence of Xylanibacillus composti strain K13.</title>
        <authorList>
            <person name="Uke A."/>
            <person name="Chhe C."/>
            <person name="Baramee S."/>
            <person name="Kosugi A."/>
        </authorList>
    </citation>
    <scope>NUCLEOTIDE SEQUENCE</scope>
    <source>
        <strain evidence="5">K13</strain>
    </source>
</reference>
<name>A0A8J4M0W3_9BACL</name>
<gene>
    <name evidence="5" type="ORF">XYCOK13_00460</name>
</gene>
<accession>A0A8J4M0W3</accession>
<evidence type="ECO:0000256" key="3">
    <source>
        <dbReference type="PROSITE-ProRule" id="PRU00409"/>
    </source>
</evidence>
<proteinExistence type="predicted"/>
<dbReference type="PROSITE" id="PS50975">
    <property type="entry name" value="ATP_GRASP"/>
    <property type="match status" value="1"/>
</dbReference>
<feature type="domain" description="ATP-grasp" evidence="4">
    <location>
        <begin position="169"/>
        <end position="371"/>
    </location>
</feature>
<keyword evidence="6" id="KW-1185">Reference proteome</keyword>
<dbReference type="InterPro" id="IPR041356">
    <property type="entry name" value="PGM1_C"/>
</dbReference>
<dbReference type="RefSeq" id="WP_213409831.1">
    <property type="nucleotide sequence ID" value="NZ_BOVK01000001.1"/>
</dbReference>
<dbReference type="InterPro" id="IPR040754">
    <property type="entry name" value="PreAtp-grasp"/>
</dbReference>
<keyword evidence="1 3" id="KW-0547">Nucleotide-binding</keyword>
<dbReference type="PANTHER" id="PTHR37018">
    <property type="entry name" value="CULTURE SPECIFIC PROTEIN, PUTATIVE (AFU_ORTHOLOGUE AFUA_2G00130)-RELATED"/>
    <property type="match status" value="1"/>
</dbReference>
<dbReference type="AlphaFoldDB" id="A0A8J4M0W3"/>
<dbReference type="Pfam" id="PF18604">
    <property type="entry name" value="PreAtp-grasp"/>
    <property type="match status" value="1"/>
</dbReference>
<evidence type="ECO:0000313" key="6">
    <source>
        <dbReference type="Proteomes" id="UP000677918"/>
    </source>
</evidence>
<dbReference type="InterPro" id="IPR011761">
    <property type="entry name" value="ATP-grasp"/>
</dbReference>
<evidence type="ECO:0000256" key="2">
    <source>
        <dbReference type="ARBA" id="ARBA00022840"/>
    </source>
</evidence>
<dbReference type="Pfam" id="PF02222">
    <property type="entry name" value="ATP-grasp"/>
    <property type="match status" value="1"/>
</dbReference>
<keyword evidence="2 3" id="KW-0067">ATP-binding</keyword>
<dbReference type="Proteomes" id="UP000677918">
    <property type="component" value="Unassembled WGS sequence"/>
</dbReference>
<sequence length="458" mass="51948">MEKAQSFHLIRWIAENRDQGRIVWLFNIGAEKYWNPVQAGIIDRNEDRIVNRVEDMNLLLCRKQDVLIMRAYPDEDFLTQLQQWGMDIPHIEVPAGAAEDPYTPIAELVLQDNLLLDRLAAYAASAADTYFVPYAVTRIEEEIADRCGLIIPHARAKICAGINDKIANRLLAEELNLPVCKGKVCRSTDEIQLAFDELEQNPPYFEKVIIKDPFGASGKGLYIVDDAARLKPLLARLGRIARSRPDTQWLVEGWYKKKADINYQVYISPNGETEVFSIKKQVLRDTVYIGSQMPPDFEDSVTASIHEYGRQIGNKLYEQGYCGVAGIDSIITDEDVLVPIIEINGRFTLSTYISFIAARMGIAKMLTRYFRLQTEEPFGFLSLCEALRKENLLYDEGSKKGIIVYTSGTLPHAREESTGRCAGRLFALIAAPTWDEAERLQQQLEQFVERLTDKTLAV</sequence>
<protein>
    <submittedName>
        <fullName evidence="5">Phosphoribosylglycinamide formyltransferase 2</fullName>
    </submittedName>
</protein>
<dbReference type="EMBL" id="BOVK01000001">
    <property type="protein sequence ID" value="GIQ67222.1"/>
    <property type="molecule type" value="Genomic_DNA"/>
</dbReference>
<dbReference type="Pfam" id="PF18105">
    <property type="entry name" value="PGM1_C"/>
    <property type="match status" value="1"/>
</dbReference>
<evidence type="ECO:0000259" key="4">
    <source>
        <dbReference type="PROSITE" id="PS50975"/>
    </source>
</evidence>